<dbReference type="Proteomes" id="UP000192917">
    <property type="component" value="Unassembled WGS sequence"/>
</dbReference>
<comment type="pathway">
    <text evidence="1">Cofactor biosynthesis; thiamine diphosphate biosynthesis.</text>
</comment>
<dbReference type="NCBIfam" id="TIGR02352">
    <property type="entry name" value="thiamin_ThiO"/>
    <property type="match status" value="1"/>
</dbReference>
<dbReference type="Gene3D" id="3.50.50.60">
    <property type="entry name" value="FAD/NAD(P)-binding domain"/>
    <property type="match status" value="2"/>
</dbReference>
<evidence type="ECO:0000259" key="5">
    <source>
        <dbReference type="Pfam" id="PF01266"/>
    </source>
</evidence>
<keyword evidence="2" id="KW-0784">Thiamine biosynthesis</keyword>
<name>A0A1Y6BQW5_9PROT</name>
<dbReference type="SUPFAM" id="SSF54373">
    <property type="entry name" value="FAD-linked reductases, C-terminal domain"/>
    <property type="match status" value="1"/>
</dbReference>
<evidence type="ECO:0000256" key="1">
    <source>
        <dbReference type="ARBA" id="ARBA00004948"/>
    </source>
</evidence>
<dbReference type="Gene3D" id="3.30.9.10">
    <property type="entry name" value="D-Amino Acid Oxidase, subunit A, domain 2"/>
    <property type="match status" value="2"/>
</dbReference>
<evidence type="ECO:0000313" key="7">
    <source>
        <dbReference type="Proteomes" id="UP000192917"/>
    </source>
</evidence>
<dbReference type="Pfam" id="PF01266">
    <property type="entry name" value="DAO"/>
    <property type="match status" value="1"/>
</dbReference>
<feature type="compositionally biased region" description="Basic and acidic residues" evidence="4">
    <location>
        <begin position="317"/>
        <end position="342"/>
    </location>
</feature>
<dbReference type="EMBL" id="FWZX01000007">
    <property type="protein sequence ID" value="SMF20874.1"/>
    <property type="molecule type" value="Genomic_DNA"/>
</dbReference>
<dbReference type="GO" id="GO:0050660">
    <property type="term" value="F:flavin adenine dinucleotide binding"/>
    <property type="evidence" value="ECO:0007669"/>
    <property type="project" value="InterPro"/>
</dbReference>
<dbReference type="InterPro" id="IPR012727">
    <property type="entry name" value="Gly_oxidase_ThiO"/>
</dbReference>
<evidence type="ECO:0000256" key="2">
    <source>
        <dbReference type="ARBA" id="ARBA00022977"/>
    </source>
</evidence>
<feature type="region of interest" description="Disordered" evidence="4">
    <location>
        <begin position="317"/>
        <end position="360"/>
    </location>
</feature>
<keyword evidence="3" id="KW-0560">Oxidoreductase</keyword>
<protein>
    <submittedName>
        <fullName evidence="6">Glycine oxidase</fullName>
    </submittedName>
</protein>
<dbReference type="SUPFAM" id="SSF51971">
    <property type="entry name" value="Nucleotide-binding domain"/>
    <property type="match status" value="1"/>
</dbReference>
<accession>A0A1Y6BQW5</accession>
<dbReference type="PANTHER" id="PTHR13847">
    <property type="entry name" value="SARCOSINE DEHYDROGENASE-RELATED"/>
    <property type="match status" value="1"/>
</dbReference>
<dbReference type="PANTHER" id="PTHR13847:SF289">
    <property type="entry name" value="GLYCINE OXIDASE"/>
    <property type="match status" value="1"/>
</dbReference>
<dbReference type="UniPathway" id="UPA00060"/>
<proteinExistence type="predicted"/>
<dbReference type="STRING" id="560819.SAMN05428998_10756"/>
<gene>
    <name evidence="6" type="ORF">SAMN05428998_10756</name>
</gene>
<organism evidence="6 7">
    <name type="scientific">Tistlia consotensis USBA 355</name>
    <dbReference type="NCBI Taxonomy" id="560819"/>
    <lineage>
        <taxon>Bacteria</taxon>
        <taxon>Pseudomonadati</taxon>
        <taxon>Pseudomonadota</taxon>
        <taxon>Alphaproteobacteria</taxon>
        <taxon>Rhodospirillales</taxon>
        <taxon>Rhodovibrionaceae</taxon>
        <taxon>Tistlia</taxon>
    </lineage>
</organism>
<sequence>MRVLVRGAGVAGLAVAHELAVGGAEVTLVEREPAPGGGASWYAGGMLAPFCERESAEPAVLVLGRNAARWWQAALPGLVRFEGTLVVAPPRDSGELARFAARTEGARRLDAAAVAALEPDLAGRFRSGLFFGQEAHLDPRRALLRLHARLVTLGVRCHFGRTAPPPGQRFERTVDCTGMAAGRPGLRGVRGEMLYLETGEIALSRPVRLIHPRFPVYVVPRGAGRFMVGATMIESAAEGPVSARSMMELLNAAYALHPAFGEARVVEASSGVRPAYADNLPRIEAEGDRLFVNGFHRHGFLLAPALAARAARLVLSHDAEPENSDETDRQRQGARVGSDDARSAAGRAEVPRQLLRDSGQ</sequence>
<evidence type="ECO:0000256" key="4">
    <source>
        <dbReference type="SAM" id="MobiDB-lite"/>
    </source>
</evidence>
<dbReference type="InterPro" id="IPR006076">
    <property type="entry name" value="FAD-dep_OxRdtase"/>
</dbReference>
<dbReference type="GO" id="GO:0016491">
    <property type="term" value="F:oxidoreductase activity"/>
    <property type="evidence" value="ECO:0007669"/>
    <property type="project" value="UniProtKB-KW"/>
</dbReference>
<dbReference type="GO" id="GO:0009228">
    <property type="term" value="P:thiamine biosynthetic process"/>
    <property type="evidence" value="ECO:0007669"/>
    <property type="project" value="UniProtKB-KW"/>
</dbReference>
<feature type="domain" description="FAD dependent oxidoreductase" evidence="5">
    <location>
        <begin position="2"/>
        <end position="312"/>
    </location>
</feature>
<reference evidence="6 7" key="1">
    <citation type="submission" date="2017-04" db="EMBL/GenBank/DDBJ databases">
        <authorList>
            <person name="Afonso C.L."/>
            <person name="Miller P.J."/>
            <person name="Scott M.A."/>
            <person name="Spackman E."/>
            <person name="Goraichik I."/>
            <person name="Dimitrov K.M."/>
            <person name="Suarez D.L."/>
            <person name="Swayne D.E."/>
        </authorList>
    </citation>
    <scope>NUCLEOTIDE SEQUENCE [LARGE SCALE GENOMIC DNA]</scope>
    <source>
        <strain evidence="6 7">USBA 355</strain>
    </source>
</reference>
<dbReference type="GO" id="GO:0005737">
    <property type="term" value="C:cytoplasm"/>
    <property type="evidence" value="ECO:0007669"/>
    <property type="project" value="TreeGrafter"/>
</dbReference>
<dbReference type="AlphaFoldDB" id="A0A1Y6BQW5"/>
<evidence type="ECO:0000256" key="3">
    <source>
        <dbReference type="ARBA" id="ARBA00023002"/>
    </source>
</evidence>
<keyword evidence="7" id="KW-1185">Reference proteome</keyword>
<dbReference type="RefSeq" id="WP_085122761.1">
    <property type="nucleotide sequence ID" value="NZ_FWZX01000007.1"/>
</dbReference>
<dbReference type="InterPro" id="IPR036188">
    <property type="entry name" value="FAD/NAD-bd_sf"/>
</dbReference>
<dbReference type="GO" id="GO:0009229">
    <property type="term" value="P:thiamine diphosphate biosynthetic process"/>
    <property type="evidence" value="ECO:0007669"/>
    <property type="project" value="UniProtKB-UniPathway"/>
</dbReference>
<evidence type="ECO:0000313" key="6">
    <source>
        <dbReference type="EMBL" id="SMF20874.1"/>
    </source>
</evidence>